<gene>
    <name evidence="2" type="ORF">EV421DRAFT_1917502</name>
</gene>
<evidence type="ECO:0000256" key="1">
    <source>
        <dbReference type="SAM" id="MobiDB-lite"/>
    </source>
</evidence>
<feature type="region of interest" description="Disordered" evidence="1">
    <location>
        <begin position="261"/>
        <end position="294"/>
    </location>
</feature>
<evidence type="ECO:0000313" key="2">
    <source>
        <dbReference type="EMBL" id="KAK0421496.1"/>
    </source>
</evidence>
<protein>
    <submittedName>
        <fullName evidence="2">Uncharacterized protein</fullName>
    </submittedName>
</protein>
<dbReference type="AlphaFoldDB" id="A0AA39IDD7"/>
<evidence type="ECO:0000313" key="3">
    <source>
        <dbReference type="Proteomes" id="UP001175226"/>
    </source>
</evidence>
<sequence>MPVQQNAPSVYQVDVSFEIHSNQWIKEQAFQHYYQTSLECETDGTTQGFFLPATDPPSPLIPEITTRDDLPLALHLEGHKMSEPIVKRFSLQDWFFHEGAFYVPAHMIMDELIQRFKIEPMRENRHSMLLLPRNKKLVISQLYVGYLELSKETEDLSYMAPSFLQGSDSTRPTTTGIPLSPGDGTFHLVCWVSSAPVTVAQQFHMEYAIEDGPKMQHFKKKLAEDRWVIPYEFVNHTAHGAEEWGTAITPAMVGPACVDSPQVSAEEAPGEHRGEDDTLEELQPPKKSQCSRKAQTSASWKPKIWCAAKDCNSIVATFLDKSGFKQHEDLQLLSDCATRKGMPIRDMLVLGATVWKLIQKWLIGQFSTRSVVSREYYDVEVTMAHWEKFFDCSHSWLSQIRDIGRYVEKSDTDTVEQQLCDEASFIDPVFKKGRKRKGGKDDGSDQRWHGAGKVVEKLSGIYSRLDSIAQERKANPRRYEDDD</sequence>
<name>A0AA39IDD7_9AGAR</name>
<organism evidence="2 3">
    <name type="scientific">Armillaria borealis</name>
    <dbReference type="NCBI Taxonomy" id="47425"/>
    <lineage>
        <taxon>Eukaryota</taxon>
        <taxon>Fungi</taxon>
        <taxon>Dikarya</taxon>
        <taxon>Basidiomycota</taxon>
        <taxon>Agaricomycotina</taxon>
        <taxon>Agaricomycetes</taxon>
        <taxon>Agaricomycetidae</taxon>
        <taxon>Agaricales</taxon>
        <taxon>Marasmiineae</taxon>
        <taxon>Physalacriaceae</taxon>
        <taxon>Armillaria</taxon>
    </lineage>
</organism>
<accession>A0AA39IDD7</accession>
<comment type="caution">
    <text evidence="2">The sequence shown here is derived from an EMBL/GenBank/DDBJ whole genome shotgun (WGS) entry which is preliminary data.</text>
</comment>
<keyword evidence="3" id="KW-1185">Reference proteome</keyword>
<dbReference type="Proteomes" id="UP001175226">
    <property type="component" value="Unassembled WGS sequence"/>
</dbReference>
<proteinExistence type="predicted"/>
<dbReference type="EMBL" id="JAUEPT010000630">
    <property type="protein sequence ID" value="KAK0421496.1"/>
    <property type="molecule type" value="Genomic_DNA"/>
</dbReference>
<reference evidence="2" key="1">
    <citation type="submission" date="2023-06" db="EMBL/GenBank/DDBJ databases">
        <authorList>
            <consortium name="Lawrence Berkeley National Laboratory"/>
            <person name="Ahrendt S."/>
            <person name="Sahu N."/>
            <person name="Indic B."/>
            <person name="Wong-Bajracharya J."/>
            <person name="Merenyi Z."/>
            <person name="Ke H.-M."/>
            <person name="Monk M."/>
            <person name="Kocsube S."/>
            <person name="Drula E."/>
            <person name="Lipzen A."/>
            <person name="Balint B."/>
            <person name="Henrissat B."/>
            <person name="Andreopoulos B."/>
            <person name="Martin F.M."/>
            <person name="Harder C.B."/>
            <person name="Rigling D."/>
            <person name="Ford K.L."/>
            <person name="Foster G.D."/>
            <person name="Pangilinan J."/>
            <person name="Papanicolaou A."/>
            <person name="Barry K."/>
            <person name="LaButti K."/>
            <person name="Viragh M."/>
            <person name="Koriabine M."/>
            <person name="Yan M."/>
            <person name="Riley R."/>
            <person name="Champramary S."/>
            <person name="Plett K.L."/>
            <person name="Tsai I.J."/>
            <person name="Slot J."/>
            <person name="Sipos G."/>
            <person name="Plett J."/>
            <person name="Nagy L.G."/>
            <person name="Grigoriev I.V."/>
        </authorList>
    </citation>
    <scope>NUCLEOTIDE SEQUENCE</scope>
    <source>
        <strain evidence="2">FPL87.14</strain>
    </source>
</reference>